<gene>
    <name evidence="2" type="primary">lvr_1</name>
    <name evidence="2" type="ORF">RTCCBAU85039_2636</name>
    <name evidence="3" type="ORF">SAMN05216228_1009183</name>
</gene>
<organism evidence="2 4">
    <name type="scientific">Rhizobium tibeticum</name>
    <dbReference type="NCBI Taxonomy" id="501024"/>
    <lineage>
        <taxon>Bacteria</taxon>
        <taxon>Pseudomonadati</taxon>
        <taxon>Pseudomonadota</taxon>
        <taxon>Alphaproteobacteria</taxon>
        <taxon>Hyphomicrobiales</taxon>
        <taxon>Rhizobiaceae</taxon>
        <taxon>Rhizobium/Agrobacterium group</taxon>
        <taxon>Rhizobium</taxon>
    </lineage>
</organism>
<dbReference type="RefSeq" id="WP_072375645.1">
    <property type="nucleotide sequence ID" value="NZ_FNXB01000011.1"/>
</dbReference>
<dbReference type="PRINTS" id="PR00081">
    <property type="entry name" value="GDHRDH"/>
</dbReference>
<name>A0A1H8KSZ1_9HYPH</name>
<dbReference type="GO" id="GO:0016616">
    <property type="term" value="F:oxidoreductase activity, acting on the CH-OH group of donors, NAD or NADP as acceptor"/>
    <property type="evidence" value="ECO:0007669"/>
    <property type="project" value="TreeGrafter"/>
</dbReference>
<dbReference type="AlphaFoldDB" id="A0A1H8KSZ1"/>
<keyword evidence="5" id="KW-1185">Reference proteome</keyword>
<dbReference type="InterPro" id="IPR036291">
    <property type="entry name" value="NAD(P)-bd_dom_sf"/>
</dbReference>
<protein>
    <submittedName>
        <fullName evidence="2">Levodione reductase</fullName>
        <ecNumber evidence="2">1.1.1.-</ecNumber>
    </submittedName>
    <submittedName>
        <fullName evidence="3">NAD(P)-dependent dehydrogenase, short-chain alcohol dehydrogenase family</fullName>
    </submittedName>
</protein>
<dbReference type="EC" id="1.1.1.-" evidence="2"/>
<reference evidence="3 5" key="3">
    <citation type="submission" date="2016-10" db="EMBL/GenBank/DDBJ databases">
        <authorList>
            <person name="Varghese N."/>
            <person name="Submissions S."/>
        </authorList>
    </citation>
    <scope>NUCLEOTIDE SEQUENCE [LARGE SCALE GENOMIC DNA]</scope>
    <source>
        <strain evidence="3 5">CGMCC 1.7071</strain>
    </source>
</reference>
<reference evidence="2" key="2">
    <citation type="submission" date="2016-10" db="EMBL/GenBank/DDBJ databases">
        <authorList>
            <person name="de Groot N.N."/>
        </authorList>
    </citation>
    <scope>NUCLEOTIDE SEQUENCE [LARGE SCALE GENOMIC DNA]</scope>
    <source>
        <strain evidence="2">CCBAU85039</strain>
    </source>
</reference>
<evidence type="ECO:0000313" key="2">
    <source>
        <dbReference type="EMBL" id="SEH83791.1"/>
    </source>
</evidence>
<evidence type="ECO:0000256" key="1">
    <source>
        <dbReference type="ARBA" id="ARBA00006484"/>
    </source>
</evidence>
<dbReference type="EMBL" id="FNXB01000011">
    <property type="protein sequence ID" value="SEH83791.1"/>
    <property type="molecule type" value="Genomic_DNA"/>
</dbReference>
<dbReference type="CDD" id="cd05233">
    <property type="entry name" value="SDR_c"/>
    <property type="match status" value="1"/>
</dbReference>
<dbReference type="EMBL" id="FOCV01000009">
    <property type="protein sequence ID" value="SEN96004.1"/>
    <property type="molecule type" value="Genomic_DNA"/>
</dbReference>
<dbReference type="Proteomes" id="UP000183063">
    <property type="component" value="Unassembled WGS sequence"/>
</dbReference>
<dbReference type="InterPro" id="IPR002347">
    <property type="entry name" value="SDR_fam"/>
</dbReference>
<comment type="similarity">
    <text evidence="1">Belongs to the short-chain dehydrogenases/reductases (SDR) family.</text>
</comment>
<dbReference type="Proteomes" id="UP000198939">
    <property type="component" value="Unassembled WGS sequence"/>
</dbReference>
<dbReference type="PANTHER" id="PTHR42760">
    <property type="entry name" value="SHORT-CHAIN DEHYDROGENASES/REDUCTASES FAMILY MEMBER"/>
    <property type="match status" value="1"/>
</dbReference>
<dbReference type="PRINTS" id="PR00080">
    <property type="entry name" value="SDRFAMILY"/>
</dbReference>
<accession>A0A1H8KSZ1</accession>
<evidence type="ECO:0000313" key="5">
    <source>
        <dbReference type="Proteomes" id="UP000198939"/>
    </source>
</evidence>
<dbReference type="FunFam" id="3.40.50.720:FF:000084">
    <property type="entry name" value="Short-chain dehydrogenase reductase"/>
    <property type="match status" value="1"/>
</dbReference>
<dbReference type="Pfam" id="PF13561">
    <property type="entry name" value="adh_short_C2"/>
    <property type="match status" value="1"/>
</dbReference>
<dbReference type="STRING" id="501024.RTCCBAU85039_2636"/>
<dbReference type="Gene3D" id="3.40.50.720">
    <property type="entry name" value="NAD(P)-binding Rossmann-like Domain"/>
    <property type="match status" value="1"/>
</dbReference>
<evidence type="ECO:0000313" key="4">
    <source>
        <dbReference type="Proteomes" id="UP000183063"/>
    </source>
</evidence>
<evidence type="ECO:0000313" key="3">
    <source>
        <dbReference type="EMBL" id="SEN96004.1"/>
    </source>
</evidence>
<reference evidence="4" key="1">
    <citation type="submission" date="2016-10" db="EMBL/GenBank/DDBJ databases">
        <authorList>
            <person name="Wibberg D."/>
        </authorList>
    </citation>
    <scope>NUCLEOTIDE SEQUENCE [LARGE SCALE GENOMIC DNA]</scope>
</reference>
<keyword evidence="2" id="KW-0560">Oxidoreductase</keyword>
<dbReference type="OrthoDB" id="9804774at2"/>
<sequence length="288" mass="30461">MSLQEMFDVSDRSAIVTGGASGLGRAYAEVLAEGGARVCIFDLNQDELDRTVGELSRGNADVWGLQVDVTDRPALSIAFDQVAERHGRIDVVFANAGIDAGPGFLTPDGDRNPDGEIDNLNDSHWDKVIATNLTSVYNTIKLAARHMKRTGGGRIIATSSIAALYNDGIVGTPYMPAKAGVAHLVRQAAMELGRHNILVNAIAPGPFITNIAGGRMRFEEDRKAFSMWSALGRVAEVSEIKGLALYLASPASSYVTGSHIVIDGGLVLRPAEDAIQFTPRAAGGSATV</sequence>
<dbReference type="SUPFAM" id="SSF51735">
    <property type="entry name" value="NAD(P)-binding Rossmann-fold domains"/>
    <property type="match status" value="1"/>
</dbReference>
<proteinExistence type="inferred from homology"/>